<evidence type="ECO:0000256" key="2">
    <source>
        <dbReference type="ARBA" id="ARBA00022600"/>
    </source>
</evidence>
<organism evidence="13 14">
    <name type="scientific">Sinomonas cyclohexanicum</name>
    <name type="common">Corynebacterium cyclohexanicum</name>
    <dbReference type="NCBI Taxonomy" id="322009"/>
    <lineage>
        <taxon>Bacteria</taxon>
        <taxon>Bacillati</taxon>
        <taxon>Actinomycetota</taxon>
        <taxon>Actinomycetes</taxon>
        <taxon>Micrococcales</taxon>
        <taxon>Micrococcaceae</taxon>
        <taxon>Sinomonas</taxon>
    </lineage>
</organism>
<keyword evidence="8 9" id="KW-0119">Carbohydrate metabolism</keyword>
<dbReference type="InterPro" id="IPR011004">
    <property type="entry name" value="Trimer_LpxA-like_sf"/>
</dbReference>
<evidence type="ECO:0000256" key="10">
    <source>
        <dbReference type="SAM" id="MobiDB-lite"/>
    </source>
</evidence>
<keyword evidence="14" id="KW-1185">Reference proteome</keyword>
<dbReference type="Gene3D" id="3.90.550.10">
    <property type="entry name" value="Spore Coat Polysaccharide Biosynthesis Protein SpsA, Chain A"/>
    <property type="match status" value="1"/>
</dbReference>
<name>A0ABN6FHR2_SINCY</name>
<dbReference type="Pfam" id="PF00483">
    <property type="entry name" value="NTP_transferase"/>
    <property type="match status" value="1"/>
</dbReference>
<keyword evidence="6 9" id="KW-0067">ATP-binding</keyword>
<comment type="pathway">
    <text evidence="9">Glycan biosynthesis; glycogen biosynthesis.</text>
</comment>
<evidence type="ECO:0000259" key="11">
    <source>
        <dbReference type="Pfam" id="PF00483"/>
    </source>
</evidence>
<dbReference type="EMBL" id="AP024525">
    <property type="protein sequence ID" value="BCT76189.1"/>
    <property type="molecule type" value="Genomic_DNA"/>
</dbReference>
<evidence type="ECO:0000256" key="5">
    <source>
        <dbReference type="ARBA" id="ARBA00022741"/>
    </source>
</evidence>
<dbReference type="NCBIfam" id="NF002023">
    <property type="entry name" value="PRK00844.1"/>
    <property type="match status" value="1"/>
</dbReference>
<feature type="site" description="Could play a key role in the communication between the regulatory and the substrate sites" evidence="9">
    <location>
        <position position="54"/>
    </location>
</feature>
<dbReference type="PROSITE" id="PS00808">
    <property type="entry name" value="ADP_GLC_PYROPHOSPH_1"/>
    <property type="match status" value="1"/>
</dbReference>
<evidence type="ECO:0000313" key="13">
    <source>
        <dbReference type="EMBL" id="BCT76189.1"/>
    </source>
</evidence>
<dbReference type="CDD" id="cd02508">
    <property type="entry name" value="ADP_Glucose_PP"/>
    <property type="match status" value="1"/>
</dbReference>
<protein>
    <recommendedName>
        <fullName evidence="9">Glucose-1-phosphate adenylyltransferase</fullName>
        <ecNumber evidence="9">2.7.7.27</ecNumber>
    </recommendedName>
    <alternativeName>
        <fullName evidence="9">ADP-glucose pyrophosphorylase</fullName>
        <shortName evidence="9">ADPGlc PPase</shortName>
    </alternativeName>
    <alternativeName>
        <fullName evidence="9">ADP-glucose synthase</fullName>
    </alternativeName>
</protein>
<dbReference type="GO" id="GO:0016779">
    <property type="term" value="F:nucleotidyltransferase activity"/>
    <property type="evidence" value="ECO:0007669"/>
    <property type="project" value="UniProtKB-KW"/>
</dbReference>
<evidence type="ECO:0000256" key="3">
    <source>
        <dbReference type="ARBA" id="ARBA00022679"/>
    </source>
</evidence>
<dbReference type="CDD" id="cd04651">
    <property type="entry name" value="LbH_G1P_AT_C"/>
    <property type="match status" value="1"/>
</dbReference>
<dbReference type="SUPFAM" id="SSF53448">
    <property type="entry name" value="Nucleotide-diphospho-sugar transferases"/>
    <property type="match status" value="1"/>
</dbReference>
<feature type="domain" description="Nucleotidyl transferase" evidence="11">
    <location>
        <begin position="2"/>
        <end position="271"/>
    </location>
</feature>
<keyword evidence="7 9" id="KW-0320">Glycogen biosynthesis</keyword>
<comment type="function">
    <text evidence="9">Involved in the biosynthesis of ADP-glucose, a building block required for the elongation reactions to produce glycogen. Catalyzes the reaction between ATP and alpha-D-glucose 1-phosphate (G1P) to produce pyrophosphate and ADP-Glc.</text>
</comment>
<dbReference type="PANTHER" id="PTHR43523:SF2">
    <property type="entry name" value="GLUCOSE-1-PHOSPHATE ADENYLYLTRANSFERASE"/>
    <property type="match status" value="1"/>
</dbReference>
<evidence type="ECO:0000256" key="1">
    <source>
        <dbReference type="ARBA" id="ARBA00010443"/>
    </source>
</evidence>
<evidence type="ECO:0000256" key="9">
    <source>
        <dbReference type="HAMAP-Rule" id="MF_00624"/>
    </source>
</evidence>
<keyword evidence="4 9" id="KW-0548">Nucleotidyltransferase</keyword>
<feature type="binding site" evidence="9">
    <location>
        <position position="157"/>
    </location>
    <ligand>
        <name>alpha-D-glucose 1-phosphate</name>
        <dbReference type="ChEBI" id="CHEBI:58601"/>
    </ligand>
</feature>
<dbReference type="Gene3D" id="2.160.10.10">
    <property type="entry name" value="Hexapeptide repeat proteins"/>
    <property type="match status" value="1"/>
</dbReference>
<keyword evidence="3 9" id="KW-0808">Transferase</keyword>
<dbReference type="InterPro" id="IPR023049">
    <property type="entry name" value="GlgC_bac"/>
</dbReference>
<dbReference type="PANTHER" id="PTHR43523">
    <property type="entry name" value="GLUCOSE-1-PHOSPHATE ADENYLYLTRANSFERASE-RELATED"/>
    <property type="match status" value="1"/>
</dbReference>
<proteinExistence type="inferred from homology"/>
<evidence type="ECO:0000313" key="14">
    <source>
        <dbReference type="Proteomes" id="UP001319861"/>
    </source>
</evidence>
<dbReference type="InterPro" id="IPR005836">
    <property type="entry name" value="ADP_Glu_pyroP_CS"/>
</dbReference>
<keyword evidence="5 9" id="KW-0547">Nucleotide-binding</keyword>
<dbReference type="HAMAP" id="MF_00624">
    <property type="entry name" value="GlgC"/>
    <property type="match status" value="1"/>
</dbReference>
<gene>
    <name evidence="9 13" type="primary">glgC</name>
    <name evidence="13" type="ORF">SCMU_20310</name>
</gene>
<accession>A0ABN6FHR2</accession>
<dbReference type="PROSITE" id="PS00809">
    <property type="entry name" value="ADP_GLC_PYROPHOSPH_2"/>
    <property type="match status" value="1"/>
</dbReference>
<feature type="domain" description="Glucose-1-phosphate adenylyltransferase/Bifunctional protein GlmU-like C-terminal hexapeptide" evidence="12">
    <location>
        <begin position="295"/>
        <end position="398"/>
    </location>
</feature>
<evidence type="ECO:0000256" key="6">
    <source>
        <dbReference type="ARBA" id="ARBA00022840"/>
    </source>
</evidence>
<feature type="binding site" evidence="9">
    <location>
        <position position="192"/>
    </location>
    <ligand>
        <name>alpha-D-glucose 1-phosphate</name>
        <dbReference type="ChEBI" id="CHEBI:58601"/>
    </ligand>
</feature>
<evidence type="ECO:0000256" key="7">
    <source>
        <dbReference type="ARBA" id="ARBA00023056"/>
    </source>
</evidence>
<dbReference type="Proteomes" id="UP001319861">
    <property type="component" value="Chromosome"/>
</dbReference>
<feature type="site" description="Could play a key role in the communication between the regulatory and the substrate sites" evidence="9">
    <location>
        <position position="91"/>
    </location>
</feature>
<dbReference type="InterPro" id="IPR056818">
    <property type="entry name" value="GlmU/GlgC-like_hexapep"/>
</dbReference>
<dbReference type="SUPFAM" id="SSF51161">
    <property type="entry name" value="Trimeric LpxA-like enzymes"/>
    <property type="match status" value="1"/>
</dbReference>
<dbReference type="Pfam" id="PF24894">
    <property type="entry name" value="Hexapep_GlmU"/>
    <property type="match status" value="1"/>
</dbReference>
<comment type="catalytic activity">
    <reaction evidence="9">
        <text>alpha-D-glucose 1-phosphate + ATP + H(+) = ADP-alpha-D-glucose + diphosphate</text>
        <dbReference type="Rhea" id="RHEA:12120"/>
        <dbReference type="ChEBI" id="CHEBI:15378"/>
        <dbReference type="ChEBI" id="CHEBI:30616"/>
        <dbReference type="ChEBI" id="CHEBI:33019"/>
        <dbReference type="ChEBI" id="CHEBI:57498"/>
        <dbReference type="ChEBI" id="CHEBI:58601"/>
        <dbReference type="EC" id="2.7.7.27"/>
    </reaction>
</comment>
<dbReference type="NCBIfam" id="NF001947">
    <property type="entry name" value="PRK00725.1"/>
    <property type="match status" value="1"/>
</dbReference>
<dbReference type="PROSITE" id="PS00810">
    <property type="entry name" value="ADP_GLC_PYROPHOSPH_3"/>
    <property type="match status" value="1"/>
</dbReference>
<reference evidence="13 14" key="1">
    <citation type="journal article" date="2021" name="J. Biosci. Bioeng.">
        <title>Identification and characterization of a chc gene cluster responsible for the aromatization pathway of cyclohexanecarboxylate degradation in Sinomonas cyclohexanicum ATCC 51369.</title>
        <authorList>
            <person name="Yamamoto T."/>
            <person name="Hasegawa Y."/>
            <person name="Lau P.C.K."/>
            <person name="Iwaki H."/>
        </authorList>
    </citation>
    <scope>NUCLEOTIDE SEQUENCE [LARGE SCALE GENOMIC DNA]</scope>
    <source>
        <strain evidence="13 14">ATCC 51369</strain>
    </source>
</reference>
<comment type="caution">
    <text evidence="9">Lacks conserved residue(s) required for the propagation of feature annotation.</text>
</comment>
<dbReference type="EC" id="2.7.7.27" evidence="9"/>
<feature type="region of interest" description="Disordered" evidence="10">
    <location>
        <begin position="441"/>
        <end position="474"/>
    </location>
</feature>
<feature type="binding site" evidence="9">
    <location>
        <begin position="174"/>
        <end position="175"/>
    </location>
    <ligand>
        <name>alpha-D-glucose 1-phosphate</name>
        <dbReference type="ChEBI" id="CHEBI:58601"/>
    </ligand>
</feature>
<sequence>MAIVLAGGEGKRLMPLTADRAKPAVPFAGGYRLIDFAMSNLVNSGFLQIVVLTQYKSHSLDRHVSETWRLSPQLGNYVASVPAQQRVGKSWFLGSANAIYQSLNLIYDARPEIVVVVGADHVYRMDFEQMVDSHVASGAKATVAAVRQPLDMANQFGVIETDPARPELIKAFVEKPETTPGLPDDPEQFLASMGNYVFDADALVAALKSDAERLDTKHDMGGDIIPFFVERGEAGVYDFTKNEIPGATERDRTYWRDVGTLDSFYDAHIDLISPLPVFNLYNLEWPIYTHQSVSPPAKFVRGEGGTVGTALDSIVSSGSVISGGIVEGSVLSHDVRVNAAARVLDSVLMDCVQVGAGAVVNRAIIDKNVIIPAGATIGVDEKLDRRRGFEVTASGITVLSKGQEVPEPDEDERRLAAAWLAKVPQSLEDIAEGMPEVAEKIQEKHAAAAARAAHGEPSHDGASSPSSATSRTGG</sequence>
<evidence type="ECO:0000256" key="8">
    <source>
        <dbReference type="ARBA" id="ARBA00023277"/>
    </source>
</evidence>
<dbReference type="InterPro" id="IPR005835">
    <property type="entry name" value="NTP_transferase_dom"/>
</dbReference>
<keyword evidence="2 9" id="KW-0321">Glycogen metabolism</keyword>
<dbReference type="InterPro" id="IPR011831">
    <property type="entry name" value="ADP-Glc_PPase"/>
</dbReference>
<evidence type="ECO:0000256" key="4">
    <source>
        <dbReference type="ARBA" id="ARBA00022695"/>
    </source>
</evidence>
<feature type="compositionally biased region" description="Polar residues" evidence="10">
    <location>
        <begin position="461"/>
        <end position="474"/>
    </location>
</feature>
<evidence type="ECO:0000259" key="12">
    <source>
        <dbReference type="Pfam" id="PF24894"/>
    </source>
</evidence>
<comment type="similarity">
    <text evidence="1 9">Belongs to the bacterial/plant glucose-1-phosphate adenylyltransferase family.</text>
</comment>
<comment type="subunit">
    <text evidence="9">Homotetramer.</text>
</comment>
<dbReference type="InterPro" id="IPR029044">
    <property type="entry name" value="Nucleotide-diphossugar_trans"/>
</dbReference>
<dbReference type="NCBIfam" id="TIGR02091">
    <property type="entry name" value="glgC"/>
    <property type="match status" value="1"/>
</dbReference>